<feature type="transmembrane region" description="Helical" evidence="1">
    <location>
        <begin position="41"/>
        <end position="61"/>
    </location>
</feature>
<accession>A0AAE8BI25</accession>
<proteinExistence type="predicted"/>
<dbReference type="EMBL" id="MZ333457">
    <property type="protein sequence ID" value="QYI86563.1"/>
    <property type="molecule type" value="Genomic_DNA"/>
</dbReference>
<evidence type="ECO:0000313" key="3">
    <source>
        <dbReference type="Proteomes" id="UP000827296"/>
    </source>
</evidence>
<keyword evidence="1" id="KW-0472">Membrane</keyword>
<reference evidence="2 3" key="1">
    <citation type="journal article" date="2022" name="Viruses">
        <title>Two Novel Lytic Bacteriophages Infecting Enterococcus spp. Are Promising Candidates for Targeted Antibacterial Therapy.</title>
        <authorList>
            <person name="Tkachev P.V."/>
            <person name="Pchelin I.M."/>
            <person name="Azarov D.V."/>
            <person name="Gorshkov A.N."/>
            <person name="Shamova O.V."/>
            <person name="Dmitriev A.V."/>
            <person name="Goncharov A.E."/>
        </authorList>
    </citation>
    <scope>NUCLEOTIDE SEQUENCE [LARGE SCALE GENOMIC DNA]</scope>
</reference>
<keyword evidence="1" id="KW-1133">Transmembrane helix</keyword>
<keyword evidence="1" id="KW-0812">Transmembrane</keyword>
<protein>
    <submittedName>
        <fullName evidence="2">Uncharacterized protein</fullName>
    </submittedName>
</protein>
<dbReference type="Proteomes" id="UP000827296">
    <property type="component" value="Segment"/>
</dbReference>
<sequence>MKLLGRIAFSIFAGLLAVLAVVAYLLGIYGLLILTSPLGDIGVFVAAGIAVFFIVALFAFLEFK</sequence>
<evidence type="ECO:0000256" key="1">
    <source>
        <dbReference type="SAM" id="Phobius"/>
    </source>
</evidence>
<feature type="transmembrane region" description="Helical" evidence="1">
    <location>
        <begin position="7"/>
        <end position="35"/>
    </location>
</feature>
<evidence type="ECO:0000313" key="2">
    <source>
        <dbReference type="EMBL" id="QYI86563.1"/>
    </source>
</evidence>
<name>A0AAE8BI25_9CAUD</name>
<keyword evidence="3" id="KW-1185">Reference proteome</keyword>
<organism evidence="2 3">
    <name type="scientific">Enterococcus phage SSsP-1</name>
    <dbReference type="NCBI Taxonomy" id="2859527"/>
    <lineage>
        <taxon>Viruses</taxon>
        <taxon>Duplodnaviria</taxon>
        <taxon>Heunggongvirae</taxon>
        <taxon>Uroviricota</taxon>
        <taxon>Caudoviricetes</taxon>
        <taxon>Saphexavirus</taxon>
        <taxon>Saphexavirus SSsP1</taxon>
    </lineage>
</organism>